<feature type="compositionally biased region" description="Low complexity" evidence="1">
    <location>
        <begin position="243"/>
        <end position="257"/>
    </location>
</feature>
<feature type="compositionally biased region" description="Basic and acidic residues" evidence="1">
    <location>
        <begin position="49"/>
        <end position="72"/>
    </location>
</feature>
<evidence type="ECO:0000313" key="3">
    <source>
        <dbReference type="Proteomes" id="UP000283841"/>
    </source>
</evidence>
<evidence type="ECO:0000256" key="1">
    <source>
        <dbReference type="SAM" id="MobiDB-lite"/>
    </source>
</evidence>
<dbReference type="VEuPathDB" id="FungiDB:C8Q69DRAFT_475000"/>
<feature type="compositionally biased region" description="Low complexity" evidence="1">
    <location>
        <begin position="411"/>
        <end position="430"/>
    </location>
</feature>
<reference evidence="2 3" key="1">
    <citation type="journal article" date="2018" name="Front. Microbiol.">
        <title>Genomic and genetic insights into a cosmopolitan fungus, Paecilomyces variotii (Eurotiales).</title>
        <authorList>
            <person name="Urquhart A.S."/>
            <person name="Mondo S.J."/>
            <person name="Makela M.R."/>
            <person name="Hane J.K."/>
            <person name="Wiebenga A."/>
            <person name="He G."/>
            <person name="Mihaltcheva S."/>
            <person name="Pangilinan J."/>
            <person name="Lipzen A."/>
            <person name="Barry K."/>
            <person name="de Vries R.P."/>
            <person name="Grigoriev I.V."/>
            <person name="Idnurm A."/>
        </authorList>
    </citation>
    <scope>NUCLEOTIDE SEQUENCE [LARGE SCALE GENOMIC DNA]</scope>
    <source>
        <strain evidence="2 3">CBS 101075</strain>
    </source>
</reference>
<feature type="compositionally biased region" description="Basic and acidic residues" evidence="1">
    <location>
        <begin position="308"/>
        <end position="318"/>
    </location>
</feature>
<gene>
    <name evidence="2" type="ORF">C8Q69DRAFT_475000</name>
</gene>
<feature type="compositionally biased region" description="Basic residues" evidence="1">
    <location>
        <begin position="337"/>
        <end position="347"/>
    </location>
</feature>
<feature type="compositionally biased region" description="Polar residues" evidence="1">
    <location>
        <begin position="278"/>
        <end position="303"/>
    </location>
</feature>
<evidence type="ECO:0000313" key="2">
    <source>
        <dbReference type="EMBL" id="RWQ93825.1"/>
    </source>
</evidence>
<feature type="compositionally biased region" description="Basic residues" evidence="1">
    <location>
        <begin position="1"/>
        <end position="10"/>
    </location>
</feature>
<dbReference type="AlphaFoldDB" id="A0A443HPT1"/>
<feature type="compositionally biased region" description="Polar residues" evidence="1">
    <location>
        <begin position="390"/>
        <end position="404"/>
    </location>
</feature>
<feature type="compositionally biased region" description="Polar residues" evidence="1">
    <location>
        <begin position="110"/>
        <end position="124"/>
    </location>
</feature>
<name>A0A443HPT1_BYSSP</name>
<dbReference type="STRING" id="264951.A0A443HPT1"/>
<protein>
    <submittedName>
        <fullName evidence="2">Uncharacterized protein</fullName>
    </submittedName>
</protein>
<keyword evidence="3" id="KW-1185">Reference proteome</keyword>
<dbReference type="RefSeq" id="XP_028483470.1">
    <property type="nucleotide sequence ID" value="XM_028631166.1"/>
</dbReference>
<feature type="region of interest" description="Disordered" evidence="1">
    <location>
        <begin position="1"/>
        <end position="486"/>
    </location>
</feature>
<dbReference type="GeneID" id="39600443"/>
<feature type="compositionally biased region" description="Polar residues" evidence="1">
    <location>
        <begin position="93"/>
        <end position="102"/>
    </location>
</feature>
<sequence length="511" mass="56105">MPRPPAKRNRLPPSVAPTKGRVTTRKNASQKNTIEDGDVTSIRNQRGATRHERPTSGGHKEEREISNGRKGDTSGSLEETAAPSEDVSETHTSRPPVQQTPIAKSHGRTLGSSPATERPQTGNRPASRPRGYSSTLSLAGRKGDIGSKVPGTPAFESSMLSNFRRRPRQPSILQMMQADGSSDLDDDDFLGDLSPQDESTPLALAKRELPLPQPSPSPSALSLNLSSGKRKRSLIEDEEPELPSARSSVAPSIVSSDSENERDASDRPLPAFSAQLERFSQTMAPPMSSSPAQTQQETDTASSVHPRLSKERVRKGDDAGSGQRQMSTAALQENFLPRRRRPRRRVKKGADIDILSDNSEEESDPDDDELNRLPSKKTAKSRRKLLAESENATNSGTKQKTTNQRGRKRQTATNASRTKSSTRASSTSKTQQRDSLTYSRRRRDVEKENDDADVSTTSSRRGSVSDLDQGTPKPAGSSRNRELEEQAKKFAEIDKWEMDFEDVIESSSQQT</sequence>
<feature type="compositionally biased region" description="Low complexity" evidence="1">
    <location>
        <begin position="454"/>
        <end position="466"/>
    </location>
</feature>
<accession>A0A443HPT1</accession>
<comment type="caution">
    <text evidence="2">The sequence shown here is derived from an EMBL/GenBank/DDBJ whole genome shotgun (WGS) entry which is preliminary data.</text>
</comment>
<dbReference type="EMBL" id="RCNU01000009">
    <property type="protein sequence ID" value="RWQ93825.1"/>
    <property type="molecule type" value="Genomic_DNA"/>
</dbReference>
<feature type="compositionally biased region" description="Polar residues" evidence="1">
    <location>
        <begin position="322"/>
        <end position="331"/>
    </location>
</feature>
<feature type="compositionally biased region" description="Basic residues" evidence="1">
    <location>
        <begin position="374"/>
        <end position="384"/>
    </location>
</feature>
<feature type="compositionally biased region" description="Low complexity" evidence="1">
    <location>
        <begin position="218"/>
        <end position="227"/>
    </location>
</feature>
<dbReference type="Proteomes" id="UP000283841">
    <property type="component" value="Unassembled WGS sequence"/>
</dbReference>
<feature type="compositionally biased region" description="Acidic residues" evidence="1">
    <location>
        <begin position="358"/>
        <end position="369"/>
    </location>
</feature>
<organism evidence="2 3">
    <name type="scientific">Byssochlamys spectabilis</name>
    <name type="common">Paecilomyces variotii</name>
    <dbReference type="NCBI Taxonomy" id="264951"/>
    <lineage>
        <taxon>Eukaryota</taxon>
        <taxon>Fungi</taxon>
        <taxon>Dikarya</taxon>
        <taxon>Ascomycota</taxon>
        <taxon>Pezizomycotina</taxon>
        <taxon>Eurotiomycetes</taxon>
        <taxon>Eurotiomycetidae</taxon>
        <taxon>Eurotiales</taxon>
        <taxon>Thermoascaceae</taxon>
        <taxon>Paecilomyces</taxon>
    </lineage>
</organism>
<proteinExistence type="predicted"/>